<proteinExistence type="inferred from homology"/>
<evidence type="ECO:0000313" key="7">
    <source>
        <dbReference type="Proteomes" id="UP001595420"/>
    </source>
</evidence>
<dbReference type="InterPro" id="IPR003844">
    <property type="entry name" value="UPF0060"/>
</dbReference>
<keyword evidence="2 5" id="KW-0812">Transmembrane</keyword>
<comment type="subcellular location">
    <subcellularLocation>
        <location evidence="5">Cell membrane</location>
        <topology evidence="5">Multi-pass membrane protein</topology>
    </subcellularLocation>
</comment>
<comment type="similarity">
    <text evidence="5">Belongs to the UPF0060 family.</text>
</comment>
<comment type="caution">
    <text evidence="6">The sequence shown here is derived from an EMBL/GenBank/DDBJ whole genome shotgun (WGS) entry which is preliminary data.</text>
</comment>
<keyword evidence="4 5" id="KW-0472">Membrane</keyword>
<feature type="transmembrane region" description="Helical" evidence="5">
    <location>
        <begin position="89"/>
        <end position="105"/>
    </location>
</feature>
<feature type="transmembrane region" description="Helical" evidence="5">
    <location>
        <begin position="60"/>
        <end position="77"/>
    </location>
</feature>
<keyword evidence="3 5" id="KW-1133">Transmembrane helix</keyword>
<dbReference type="PANTHER" id="PTHR36116">
    <property type="entry name" value="UPF0060 MEMBRANE PROTEIN YNFA"/>
    <property type="match status" value="1"/>
</dbReference>
<evidence type="ECO:0000256" key="4">
    <source>
        <dbReference type="ARBA" id="ARBA00023136"/>
    </source>
</evidence>
<evidence type="ECO:0000313" key="6">
    <source>
        <dbReference type="EMBL" id="MFC3003799.1"/>
    </source>
</evidence>
<dbReference type="HAMAP" id="MF_00010">
    <property type="entry name" value="UPF0060"/>
    <property type="match status" value="1"/>
</dbReference>
<dbReference type="SUPFAM" id="SSF103481">
    <property type="entry name" value="Multidrug resistance efflux transporter EmrE"/>
    <property type="match status" value="1"/>
</dbReference>
<evidence type="ECO:0000256" key="2">
    <source>
        <dbReference type="ARBA" id="ARBA00022692"/>
    </source>
</evidence>
<dbReference type="Pfam" id="PF02694">
    <property type="entry name" value="UPF0060"/>
    <property type="match status" value="1"/>
</dbReference>
<evidence type="ECO:0000256" key="1">
    <source>
        <dbReference type="ARBA" id="ARBA00022475"/>
    </source>
</evidence>
<gene>
    <name evidence="6" type="ORF">ACFOD3_28150</name>
</gene>
<dbReference type="RefSeq" id="WP_216840241.1">
    <property type="nucleotide sequence ID" value="NZ_JAFNJS010000016.1"/>
</dbReference>
<sequence>MRQVAIFAAAAVAEIVGCYAFWGWLRLGKPFWFAAAGMVSLGIFAWLLTLVEVAAAGRAYAVYGGVYIAASLVWLRFVEGVPPDRWDLIGGTVCLLGASIILWAPRGA</sequence>
<keyword evidence="7" id="KW-1185">Reference proteome</keyword>
<protein>
    <submittedName>
        <fullName evidence="6">YnfA family protein</fullName>
    </submittedName>
</protein>
<feature type="transmembrane region" description="Helical" evidence="5">
    <location>
        <begin position="30"/>
        <end position="48"/>
    </location>
</feature>
<dbReference type="PANTHER" id="PTHR36116:SF1">
    <property type="entry name" value="UPF0060 MEMBRANE PROTEIN YNFA"/>
    <property type="match status" value="1"/>
</dbReference>
<evidence type="ECO:0000256" key="5">
    <source>
        <dbReference type="HAMAP-Rule" id="MF_00010"/>
    </source>
</evidence>
<name>A0ABV7C3C3_9PROT</name>
<dbReference type="InterPro" id="IPR037185">
    <property type="entry name" value="EmrE-like"/>
</dbReference>
<dbReference type="NCBIfam" id="NF002586">
    <property type="entry name" value="PRK02237.1"/>
    <property type="match status" value="1"/>
</dbReference>
<dbReference type="EMBL" id="JBHRSB010000016">
    <property type="protein sequence ID" value="MFC3003799.1"/>
    <property type="molecule type" value="Genomic_DNA"/>
</dbReference>
<organism evidence="6 7">
    <name type="scientific">Falsiroseomonas tokyonensis</name>
    <dbReference type="NCBI Taxonomy" id="430521"/>
    <lineage>
        <taxon>Bacteria</taxon>
        <taxon>Pseudomonadati</taxon>
        <taxon>Pseudomonadota</taxon>
        <taxon>Alphaproteobacteria</taxon>
        <taxon>Acetobacterales</taxon>
        <taxon>Roseomonadaceae</taxon>
        <taxon>Falsiroseomonas</taxon>
    </lineage>
</organism>
<evidence type="ECO:0000256" key="3">
    <source>
        <dbReference type="ARBA" id="ARBA00022989"/>
    </source>
</evidence>
<dbReference type="Proteomes" id="UP001595420">
    <property type="component" value="Unassembled WGS sequence"/>
</dbReference>
<reference evidence="7" key="1">
    <citation type="journal article" date="2019" name="Int. J. Syst. Evol. Microbiol.">
        <title>The Global Catalogue of Microorganisms (GCM) 10K type strain sequencing project: providing services to taxonomists for standard genome sequencing and annotation.</title>
        <authorList>
            <consortium name="The Broad Institute Genomics Platform"/>
            <consortium name="The Broad Institute Genome Sequencing Center for Infectious Disease"/>
            <person name="Wu L."/>
            <person name="Ma J."/>
        </authorList>
    </citation>
    <scope>NUCLEOTIDE SEQUENCE [LARGE SCALE GENOMIC DNA]</scope>
    <source>
        <strain evidence="7">CGMCC 1.16855</strain>
    </source>
</reference>
<accession>A0ABV7C3C3</accession>
<keyword evidence="1 5" id="KW-1003">Cell membrane</keyword>